<keyword evidence="10" id="KW-0119">Carbohydrate metabolism</keyword>
<dbReference type="EMBL" id="CP000774">
    <property type="protein sequence ID" value="ABS63549.1"/>
    <property type="molecule type" value="Genomic_DNA"/>
</dbReference>
<feature type="domain" description="Galactokinase N-terminal" evidence="14">
    <location>
        <begin position="4"/>
        <end position="52"/>
    </location>
</feature>
<dbReference type="GO" id="GO:0005524">
    <property type="term" value="F:ATP binding"/>
    <property type="evidence" value="ECO:0007669"/>
    <property type="project" value="UniProtKB-UniRule"/>
</dbReference>
<evidence type="ECO:0000256" key="10">
    <source>
        <dbReference type="ARBA" id="ARBA00023277"/>
    </source>
</evidence>
<sequence length="349" mass="37165">MREIFKEIFNRDAAAEASAPGRVNLIGDHTDYAGGFCLPMPLALETRVAMAPAPAFRAHSLDLDETAPFDPAAPARGDWTDYIAGPLAVLRQAGFAVPPVEVLVSSDVPQGAGVSSSAALEVATLRAALDLSGAKLPDMEVARLAQSAENVYCGVQCGILDQMASAVGRPGQALLLDCRSNGTRLVPVPPEFHFAIVHCGEARRLVDGEYNERRRSVEEAARLLGMVSLRDAGPDDLAGISDVRLLKRARHVVSENTRVTAAVAALERRDLRGFGMLMVESHRSLAENFEVSTPVLDRLVDDALEAGAYGARLTGAGFGGCIVALLPAGREVWWKKVSAAHPKAWLVQA</sequence>
<keyword evidence="4" id="KW-0479">Metal-binding</keyword>
<feature type="domain" description="GHMP kinase N-terminal" evidence="12">
    <location>
        <begin position="89"/>
        <end position="168"/>
    </location>
</feature>
<keyword evidence="3" id="KW-0808">Transferase</keyword>
<organism evidence="15 16">
    <name type="scientific">Parvibaculum lavamentivorans (strain DS-1 / DSM 13023 / NCIMB 13966)</name>
    <dbReference type="NCBI Taxonomy" id="402881"/>
    <lineage>
        <taxon>Bacteria</taxon>
        <taxon>Pseudomonadati</taxon>
        <taxon>Pseudomonadota</taxon>
        <taxon>Alphaproteobacteria</taxon>
        <taxon>Hyphomicrobiales</taxon>
        <taxon>Parvibaculaceae</taxon>
        <taxon>Parvibaculum</taxon>
    </lineage>
</organism>
<keyword evidence="7" id="KW-0067">ATP-binding</keyword>
<dbReference type="STRING" id="402881.Plav_1934"/>
<dbReference type="InterPro" id="IPR000705">
    <property type="entry name" value="Galactokinase"/>
</dbReference>
<dbReference type="InterPro" id="IPR019741">
    <property type="entry name" value="Galactokinase_CS"/>
</dbReference>
<comment type="similarity">
    <text evidence="1">Belongs to the GHMP kinase family. GalK subfamily.</text>
</comment>
<keyword evidence="8" id="KW-0460">Magnesium</keyword>
<dbReference type="InterPro" id="IPR006204">
    <property type="entry name" value="GHMP_kinase_N_dom"/>
</dbReference>
<dbReference type="InterPro" id="IPR006206">
    <property type="entry name" value="Mevalonate/galactokinase"/>
</dbReference>
<proteinExistence type="inferred from homology"/>
<evidence type="ECO:0000313" key="16">
    <source>
        <dbReference type="Proteomes" id="UP000006377"/>
    </source>
</evidence>
<evidence type="ECO:0000256" key="9">
    <source>
        <dbReference type="ARBA" id="ARBA00023144"/>
    </source>
</evidence>
<dbReference type="Gene3D" id="3.30.230.10">
    <property type="match status" value="1"/>
</dbReference>
<dbReference type="PANTHER" id="PTHR10457">
    <property type="entry name" value="MEVALONATE KINASE/GALACTOKINASE"/>
    <property type="match status" value="1"/>
</dbReference>
<dbReference type="InterPro" id="IPR013750">
    <property type="entry name" value="GHMP_kinase_C_dom"/>
</dbReference>
<dbReference type="AlphaFoldDB" id="A7HUG6"/>
<evidence type="ECO:0000256" key="7">
    <source>
        <dbReference type="ARBA" id="ARBA00022840"/>
    </source>
</evidence>
<evidence type="ECO:0000313" key="15">
    <source>
        <dbReference type="EMBL" id="ABS63549.1"/>
    </source>
</evidence>
<keyword evidence="5" id="KW-0547">Nucleotide-binding</keyword>
<keyword evidence="16" id="KW-1185">Reference proteome</keyword>
<dbReference type="KEGG" id="pla:Plav_1934"/>
<evidence type="ECO:0000256" key="8">
    <source>
        <dbReference type="ARBA" id="ARBA00022842"/>
    </source>
</evidence>
<dbReference type="OrthoDB" id="250531at2"/>
<dbReference type="PROSITE" id="PS00106">
    <property type="entry name" value="GALACTOKINASE"/>
    <property type="match status" value="1"/>
</dbReference>
<dbReference type="RefSeq" id="WP_012110845.1">
    <property type="nucleotide sequence ID" value="NC_009719.1"/>
</dbReference>
<evidence type="ECO:0000256" key="1">
    <source>
        <dbReference type="ARBA" id="ARBA00006566"/>
    </source>
</evidence>
<dbReference type="SUPFAM" id="SSF54211">
    <property type="entry name" value="Ribosomal protein S5 domain 2-like"/>
    <property type="match status" value="1"/>
</dbReference>
<dbReference type="GO" id="GO:0046872">
    <property type="term" value="F:metal ion binding"/>
    <property type="evidence" value="ECO:0007669"/>
    <property type="project" value="UniProtKB-KW"/>
</dbReference>
<dbReference type="InterPro" id="IPR036554">
    <property type="entry name" value="GHMP_kinase_C_sf"/>
</dbReference>
<dbReference type="GO" id="GO:0005829">
    <property type="term" value="C:cytosol"/>
    <property type="evidence" value="ECO:0007669"/>
    <property type="project" value="TreeGrafter"/>
</dbReference>
<dbReference type="Gene3D" id="3.30.70.890">
    <property type="entry name" value="GHMP kinase, C-terminal domain"/>
    <property type="match status" value="1"/>
</dbReference>
<keyword evidence="9" id="KW-0299">Galactose metabolism</keyword>
<dbReference type="InterPro" id="IPR020568">
    <property type="entry name" value="Ribosomal_Su5_D2-typ_SF"/>
</dbReference>
<evidence type="ECO:0000259" key="14">
    <source>
        <dbReference type="Pfam" id="PF10509"/>
    </source>
</evidence>
<dbReference type="GO" id="GO:0006012">
    <property type="term" value="P:galactose metabolic process"/>
    <property type="evidence" value="ECO:0007669"/>
    <property type="project" value="UniProtKB-UniRule"/>
</dbReference>
<dbReference type="NCBIfam" id="TIGR00131">
    <property type="entry name" value="gal_kin"/>
    <property type="match status" value="1"/>
</dbReference>
<dbReference type="SUPFAM" id="SSF55060">
    <property type="entry name" value="GHMP Kinase, C-terminal domain"/>
    <property type="match status" value="1"/>
</dbReference>
<dbReference type="Pfam" id="PF10509">
    <property type="entry name" value="GalKase_gal_bdg"/>
    <property type="match status" value="1"/>
</dbReference>
<dbReference type="PIRSF" id="PIRSF000530">
    <property type="entry name" value="Galactokinase"/>
    <property type="match status" value="1"/>
</dbReference>
<evidence type="ECO:0000256" key="3">
    <source>
        <dbReference type="ARBA" id="ARBA00022679"/>
    </source>
</evidence>
<evidence type="ECO:0000256" key="2">
    <source>
        <dbReference type="ARBA" id="ARBA00022490"/>
    </source>
</evidence>
<dbReference type="PRINTS" id="PR00473">
    <property type="entry name" value="GALCTOKINASE"/>
</dbReference>
<dbReference type="Proteomes" id="UP000006377">
    <property type="component" value="Chromosome"/>
</dbReference>
<evidence type="ECO:0000256" key="5">
    <source>
        <dbReference type="ARBA" id="ARBA00022741"/>
    </source>
</evidence>
<dbReference type="EC" id="2.7.1.6" evidence="11"/>
<dbReference type="FunFam" id="3.30.230.10:FF:000017">
    <property type="entry name" value="Galactokinase"/>
    <property type="match status" value="1"/>
</dbReference>
<dbReference type="HOGENOM" id="CLU_017814_2_1_5"/>
<keyword evidence="6 15" id="KW-0418">Kinase</keyword>
<keyword evidence="2" id="KW-0963">Cytoplasm</keyword>
<evidence type="ECO:0000259" key="13">
    <source>
        <dbReference type="Pfam" id="PF08544"/>
    </source>
</evidence>
<dbReference type="GO" id="GO:0004335">
    <property type="term" value="F:galactokinase activity"/>
    <property type="evidence" value="ECO:0007669"/>
    <property type="project" value="UniProtKB-UniRule"/>
</dbReference>
<dbReference type="InterPro" id="IPR014721">
    <property type="entry name" value="Ribsml_uS5_D2-typ_fold_subgr"/>
</dbReference>
<accession>A7HUG6</accession>
<protein>
    <recommendedName>
        <fullName evidence="11">Galactokinase</fullName>
        <ecNumber evidence="11">2.7.1.6</ecNumber>
    </recommendedName>
</protein>
<dbReference type="Pfam" id="PF08544">
    <property type="entry name" value="GHMP_kinases_C"/>
    <property type="match status" value="1"/>
</dbReference>
<name>A7HUG6_PARL1</name>
<dbReference type="PANTHER" id="PTHR10457:SF7">
    <property type="entry name" value="GALACTOKINASE-RELATED"/>
    <property type="match status" value="1"/>
</dbReference>
<feature type="domain" description="GHMP kinase C-terminal" evidence="13">
    <location>
        <begin position="263"/>
        <end position="326"/>
    </location>
</feature>
<evidence type="ECO:0000256" key="11">
    <source>
        <dbReference type="NCBIfam" id="TIGR00131"/>
    </source>
</evidence>
<dbReference type="eggNOG" id="COG0153">
    <property type="taxonomic scope" value="Bacteria"/>
</dbReference>
<dbReference type="FunFam" id="3.30.70.890:FF:000001">
    <property type="entry name" value="Galactokinase"/>
    <property type="match status" value="1"/>
</dbReference>
<evidence type="ECO:0000256" key="4">
    <source>
        <dbReference type="ARBA" id="ARBA00022723"/>
    </source>
</evidence>
<dbReference type="PRINTS" id="PR00959">
    <property type="entry name" value="MEVGALKINASE"/>
</dbReference>
<dbReference type="Pfam" id="PF00288">
    <property type="entry name" value="GHMP_kinases_N"/>
    <property type="match status" value="1"/>
</dbReference>
<evidence type="ECO:0000256" key="6">
    <source>
        <dbReference type="ARBA" id="ARBA00022777"/>
    </source>
</evidence>
<gene>
    <name evidence="15" type="ordered locus">Plav_1934</name>
</gene>
<dbReference type="InterPro" id="IPR019539">
    <property type="entry name" value="GalKase_N"/>
</dbReference>
<evidence type="ECO:0000259" key="12">
    <source>
        <dbReference type="Pfam" id="PF00288"/>
    </source>
</evidence>
<reference evidence="15 16" key="1">
    <citation type="journal article" date="2011" name="Stand. Genomic Sci.">
        <title>Complete genome sequence of Parvibaculum lavamentivorans type strain (DS-1(T)).</title>
        <authorList>
            <person name="Schleheck D."/>
            <person name="Weiss M."/>
            <person name="Pitluck S."/>
            <person name="Bruce D."/>
            <person name="Land M.L."/>
            <person name="Han S."/>
            <person name="Saunders E."/>
            <person name="Tapia R."/>
            <person name="Detter C."/>
            <person name="Brettin T."/>
            <person name="Han J."/>
            <person name="Woyke T."/>
            <person name="Goodwin L."/>
            <person name="Pennacchio L."/>
            <person name="Nolan M."/>
            <person name="Cook A.M."/>
            <person name="Kjelleberg S."/>
            <person name="Thomas T."/>
        </authorList>
    </citation>
    <scope>NUCLEOTIDE SEQUENCE [LARGE SCALE GENOMIC DNA]</scope>
    <source>
        <strain evidence="16">DS-1 / DSM 13023 / NCIMB 13966</strain>
    </source>
</reference>